<comment type="caution">
    <text evidence="2">The sequence shown here is derived from an EMBL/GenBank/DDBJ whole genome shotgun (WGS) entry which is preliminary data.</text>
</comment>
<dbReference type="OrthoDB" id="5783867at2759"/>
<organism evidence="2 3">
    <name type="scientific">Caenorhabditis angaria</name>
    <dbReference type="NCBI Taxonomy" id="860376"/>
    <lineage>
        <taxon>Eukaryota</taxon>
        <taxon>Metazoa</taxon>
        <taxon>Ecdysozoa</taxon>
        <taxon>Nematoda</taxon>
        <taxon>Chromadorea</taxon>
        <taxon>Rhabditida</taxon>
        <taxon>Rhabditina</taxon>
        <taxon>Rhabditomorpha</taxon>
        <taxon>Rhabditoidea</taxon>
        <taxon>Rhabditidae</taxon>
        <taxon>Peloderinae</taxon>
        <taxon>Caenorhabditis</taxon>
    </lineage>
</organism>
<accession>A0A9P1IFM0</accession>
<feature type="region of interest" description="Disordered" evidence="1">
    <location>
        <begin position="137"/>
        <end position="163"/>
    </location>
</feature>
<dbReference type="AlphaFoldDB" id="A0A9P1IFM0"/>
<evidence type="ECO:0000313" key="2">
    <source>
        <dbReference type="EMBL" id="CAI5444256.1"/>
    </source>
</evidence>
<sequence length="439" mass="51880">MFDPPFIESLEGCEEYIAKYMEGRNLRVTDKRQVRQTEKHEKRLEKAIESSETLLKNRIICEYVVESSKCDNRFTNNLHFFNGNGSRLGELPRKPFYALDFAENTSRNRTEFTEHLQNLEVNHTNIDEKWLKSARQFSKPQRSHSMPNLKLTSPKNPTENNRYKPNWNTWSKRSFEIFNIDEHFEIPEKLRTSAFWRELTIEIDSLIDHVEPRHLRPGWQSICSILFSTSDRYFYAILPSCPADLRNFSKFWAKKVKLFTIKPNQGREQWERKNVILFLEQFEEDGTQFRRARHIYGLENENEDWFIEMDTGNLRCLKNAGPNNVMRMPAYQCVHSCNIMECRFENFAKMGASEISREIEKIRKNRTLNIVGFDRLRRRNLPSFVLQTTERSKIKTAIINPIPTPPAPLMTTVFCDNSSCMGCNTWSAFKNPIFENLVK</sequence>
<evidence type="ECO:0000313" key="3">
    <source>
        <dbReference type="Proteomes" id="UP001152747"/>
    </source>
</evidence>
<reference evidence="2" key="1">
    <citation type="submission" date="2022-11" db="EMBL/GenBank/DDBJ databases">
        <authorList>
            <person name="Kikuchi T."/>
        </authorList>
    </citation>
    <scope>NUCLEOTIDE SEQUENCE</scope>
    <source>
        <strain evidence="2">PS1010</strain>
    </source>
</reference>
<proteinExistence type="predicted"/>
<dbReference type="EMBL" id="CANHGI010000003">
    <property type="protein sequence ID" value="CAI5444256.1"/>
    <property type="molecule type" value="Genomic_DNA"/>
</dbReference>
<keyword evidence="3" id="KW-1185">Reference proteome</keyword>
<name>A0A9P1IFM0_9PELO</name>
<evidence type="ECO:0000256" key="1">
    <source>
        <dbReference type="SAM" id="MobiDB-lite"/>
    </source>
</evidence>
<feature type="compositionally biased region" description="Polar residues" evidence="1">
    <location>
        <begin position="137"/>
        <end position="160"/>
    </location>
</feature>
<dbReference type="Proteomes" id="UP001152747">
    <property type="component" value="Unassembled WGS sequence"/>
</dbReference>
<protein>
    <submittedName>
        <fullName evidence="2">Uncharacterized protein</fullName>
    </submittedName>
</protein>
<gene>
    <name evidence="2" type="ORF">CAMP_LOCUS6893</name>
</gene>